<dbReference type="InterPro" id="IPR012902">
    <property type="entry name" value="N_methyl_site"/>
</dbReference>
<dbReference type="EMBL" id="QVEU01000002">
    <property type="protein sequence ID" value="RGB77138.1"/>
    <property type="molecule type" value="Genomic_DNA"/>
</dbReference>
<gene>
    <name evidence="1" type="ORF">DXA39_02625</name>
</gene>
<dbReference type="Proteomes" id="UP000261011">
    <property type="component" value="Unassembled WGS sequence"/>
</dbReference>
<name>A0A3E2TJK3_9FIRM</name>
<evidence type="ECO:0000313" key="2">
    <source>
        <dbReference type="Proteomes" id="UP000261011"/>
    </source>
</evidence>
<dbReference type="NCBIfam" id="TIGR02532">
    <property type="entry name" value="IV_pilin_GFxxxE"/>
    <property type="match status" value="1"/>
</dbReference>
<dbReference type="AlphaFoldDB" id="A0A3E2TJK3"/>
<dbReference type="PROSITE" id="PS00409">
    <property type="entry name" value="PROKAR_NTER_METHYL"/>
    <property type="match status" value="1"/>
</dbReference>
<reference evidence="1 2" key="1">
    <citation type="submission" date="2018-08" db="EMBL/GenBank/DDBJ databases">
        <title>A genome reference for cultivated species of the human gut microbiota.</title>
        <authorList>
            <person name="Zou Y."/>
            <person name="Xue W."/>
            <person name="Luo G."/>
        </authorList>
    </citation>
    <scope>NUCLEOTIDE SEQUENCE [LARGE SCALE GENOMIC DNA]</scope>
    <source>
        <strain evidence="1 2">OF01-3</strain>
    </source>
</reference>
<proteinExistence type="predicted"/>
<dbReference type="Pfam" id="PF07963">
    <property type="entry name" value="N_methyl"/>
    <property type="match status" value="1"/>
</dbReference>
<comment type="caution">
    <text evidence="1">The sequence shown here is derived from an EMBL/GenBank/DDBJ whole genome shotgun (WGS) entry which is preliminary data.</text>
</comment>
<accession>A0A3E2TJK3</accession>
<protein>
    <submittedName>
        <fullName evidence="1">Prepilin-type N-terminal cleavage/methylation domain-containing protein</fullName>
    </submittedName>
</protein>
<dbReference type="RefSeq" id="WP_117520820.1">
    <property type="nucleotide sequence ID" value="NZ_AP031484.1"/>
</dbReference>
<organism evidence="1 2">
    <name type="scientific">Anaerococcus nagyae</name>
    <dbReference type="NCBI Taxonomy" id="1755241"/>
    <lineage>
        <taxon>Bacteria</taxon>
        <taxon>Bacillati</taxon>
        <taxon>Bacillota</taxon>
        <taxon>Tissierellia</taxon>
        <taxon>Tissierellales</taxon>
        <taxon>Peptoniphilaceae</taxon>
        <taxon>Anaerococcus</taxon>
    </lineage>
</organism>
<sequence>MRKKGFTLIELLTALAIGSILIATCYAIFGSNIKVAKYAYQNELDYKESSVGFTYIDNIIRSAYKIELIEDNGETNFKVYVLNRESNQISSYNFLTGVSDGIKYLYAYIDNISNKSKGKSKVRITRCENLYLYFDPSNKTVKILLNKDRTEIRYESLIYVGEKL</sequence>
<evidence type="ECO:0000313" key="1">
    <source>
        <dbReference type="EMBL" id="RGB77138.1"/>
    </source>
</evidence>
<dbReference type="OrthoDB" id="1690812at2"/>
<keyword evidence="2" id="KW-1185">Reference proteome</keyword>